<dbReference type="EMBL" id="UINC01016048">
    <property type="protein sequence ID" value="SVA67123.1"/>
    <property type="molecule type" value="Genomic_DNA"/>
</dbReference>
<accession>A0A381XSA5</accession>
<proteinExistence type="predicted"/>
<organism evidence="1">
    <name type="scientific">marine metagenome</name>
    <dbReference type="NCBI Taxonomy" id="408172"/>
    <lineage>
        <taxon>unclassified sequences</taxon>
        <taxon>metagenomes</taxon>
        <taxon>ecological metagenomes</taxon>
    </lineage>
</organism>
<reference evidence="1" key="1">
    <citation type="submission" date="2018-05" db="EMBL/GenBank/DDBJ databases">
        <authorList>
            <person name="Lanie J.A."/>
            <person name="Ng W.-L."/>
            <person name="Kazmierczak K.M."/>
            <person name="Andrzejewski T.M."/>
            <person name="Davidsen T.M."/>
            <person name="Wayne K.J."/>
            <person name="Tettelin H."/>
            <person name="Glass J.I."/>
            <person name="Rusch D."/>
            <person name="Podicherti R."/>
            <person name="Tsui H.-C.T."/>
            <person name="Winkler M.E."/>
        </authorList>
    </citation>
    <scope>NUCLEOTIDE SEQUENCE</scope>
</reference>
<evidence type="ECO:0000313" key="1">
    <source>
        <dbReference type="EMBL" id="SVA67123.1"/>
    </source>
</evidence>
<gene>
    <name evidence="1" type="ORF">METZ01_LOCUS119977</name>
</gene>
<protein>
    <submittedName>
        <fullName evidence="1">Uncharacterized protein</fullName>
    </submittedName>
</protein>
<sequence length="79" mass="8963">MENYQFLELTLSLQKEWPASLRQACRTGASTGYKYLAKAKSTRYGADERFFVFSLGKAVPCALIGKKTEIFIFSCFFST</sequence>
<dbReference type="AlphaFoldDB" id="A0A381XSA5"/>
<name>A0A381XSA5_9ZZZZ</name>